<comment type="caution">
    <text evidence="1">The sequence shown here is derived from an EMBL/GenBank/DDBJ whole genome shotgun (WGS) entry which is preliminary data.</text>
</comment>
<name>A0A6S7G1S5_PARCT</name>
<dbReference type="OrthoDB" id="5970753at2759"/>
<dbReference type="SUPFAM" id="SSF50249">
    <property type="entry name" value="Nucleic acid-binding proteins"/>
    <property type="match status" value="1"/>
</dbReference>
<keyword evidence="2" id="KW-1185">Reference proteome</keyword>
<evidence type="ECO:0000313" key="1">
    <source>
        <dbReference type="EMBL" id="CAB3982592.1"/>
    </source>
</evidence>
<gene>
    <name evidence="1" type="ORF">PACLA_8A027700</name>
</gene>
<accession>A0A6S7G1S5</accession>
<organism evidence="1 2">
    <name type="scientific">Paramuricea clavata</name>
    <name type="common">Red gorgonian</name>
    <name type="synonym">Violescent sea-whip</name>
    <dbReference type="NCBI Taxonomy" id="317549"/>
    <lineage>
        <taxon>Eukaryota</taxon>
        <taxon>Metazoa</taxon>
        <taxon>Cnidaria</taxon>
        <taxon>Anthozoa</taxon>
        <taxon>Octocorallia</taxon>
        <taxon>Malacalcyonacea</taxon>
        <taxon>Plexauridae</taxon>
        <taxon>Paramuricea</taxon>
    </lineage>
</organism>
<sequence length="123" mass="13909">MPLSSLPKVAKEQLIAVKAEVFQISSVKRINSDVNCTLHKQEVVVRDPTSSAKLALWEYYVGCLEINQTYEFKNIRVKGYGMDHYLNTPMKETFLYTPCAPYEQPLATVDSDLIESAMSRMAA</sequence>
<dbReference type="AlphaFoldDB" id="A0A6S7G1S5"/>
<proteinExistence type="predicted"/>
<dbReference type="EMBL" id="CACRXK020000520">
    <property type="protein sequence ID" value="CAB3982592.1"/>
    <property type="molecule type" value="Genomic_DNA"/>
</dbReference>
<reference evidence="1" key="1">
    <citation type="submission" date="2020-04" db="EMBL/GenBank/DDBJ databases">
        <authorList>
            <person name="Alioto T."/>
            <person name="Alioto T."/>
            <person name="Gomez Garrido J."/>
        </authorList>
    </citation>
    <scope>NUCLEOTIDE SEQUENCE</scope>
    <source>
        <strain evidence="1">A484AB</strain>
    </source>
</reference>
<dbReference type="Proteomes" id="UP001152795">
    <property type="component" value="Unassembled WGS sequence"/>
</dbReference>
<evidence type="ECO:0000313" key="2">
    <source>
        <dbReference type="Proteomes" id="UP001152795"/>
    </source>
</evidence>
<dbReference type="InterPro" id="IPR012340">
    <property type="entry name" value="NA-bd_OB-fold"/>
</dbReference>
<protein>
    <submittedName>
        <fullName evidence="1">Uncharacterized protein</fullName>
    </submittedName>
</protein>
<dbReference type="Gene3D" id="2.40.50.140">
    <property type="entry name" value="Nucleic acid-binding proteins"/>
    <property type="match status" value="1"/>
</dbReference>